<gene>
    <name evidence="2" type="ORF">OH76DRAFT_1490502</name>
</gene>
<name>A0A371CIS8_9APHY</name>
<dbReference type="AlphaFoldDB" id="A0A371CIS8"/>
<evidence type="ECO:0000256" key="1">
    <source>
        <dbReference type="SAM" id="MobiDB-lite"/>
    </source>
</evidence>
<reference evidence="2 3" key="1">
    <citation type="journal article" date="2018" name="Biotechnol. Biofuels">
        <title>Integrative visual omics of the white-rot fungus Polyporus brumalis exposes the biotechnological potential of its oxidative enzymes for delignifying raw plant biomass.</title>
        <authorList>
            <person name="Miyauchi S."/>
            <person name="Rancon A."/>
            <person name="Drula E."/>
            <person name="Hage H."/>
            <person name="Chaduli D."/>
            <person name="Favel A."/>
            <person name="Grisel S."/>
            <person name="Henrissat B."/>
            <person name="Herpoel-Gimbert I."/>
            <person name="Ruiz-Duenas F.J."/>
            <person name="Chevret D."/>
            <person name="Hainaut M."/>
            <person name="Lin J."/>
            <person name="Wang M."/>
            <person name="Pangilinan J."/>
            <person name="Lipzen A."/>
            <person name="Lesage-Meessen L."/>
            <person name="Navarro D."/>
            <person name="Riley R."/>
            <person name="Grigoriev I.V."/>
            <person name="Zhou S."/>
            <person name="Raouche S."/>
            <person name="Rosso M.N."/>
        </authorList>
    </citation>
    <scope>NUCLEOTIDE SEQUENCE [LARGE SCALE GENOMIC DNA]</scope>
    <source>
        <strain evidence="2 3">BRFM 1820</strain>
    </source>
</reference>
<dbReference type="EMBL" id="KZ857578">
    <property type="protein sequence ID" value="RDX40183.1"/>
    <property type="molecule type" value="Genomic_DNA"/>
</dbReference>
<evidence type="ECO:0000313" key="3">
    <source>
        <dbReference type="Proteomes" id="UP000256964"/>
    </source>
</evidence>
<proteinExistence type="predicted"/>
<evidence type="ECO:0000313" key="2">
    <source>
        <dbReference type="EMBL" id="RDX40183.1"/>
    </source>
</evidence>
<evidence type="ECO:0008006" key="4">
    <source>
        <dbReference type="Google" id="ProtNLM"/>
    </source>
</evidence>
<feature type="region of interest" description="Disordered" evidence="1">
    <location>
        <begin position="363"/>
        <end position="396"/>
    </location>
</feature>
<sequence>MNECRQKSEIICKVKQKLMLHGTGIEAVLARYKQDMLKPVNEQYIHDFSIVNEVPVITTFVPGLAEYLHKARVLLHDNTYKCIAEKEWIEWETITWLDDIDMRVTIACSYCSPEHRQDFSRIIELFYKALERVTWHPLQLKVFSGPGNSRILVILVNCCQAQMDALGDFFLKYNKSSVSGLFEMDPQKLVKHMIKVCGVHYNRNITELSYKCEDPETIARIRALPNLHTREELQGFISFCENSKEKGLRDWYANKKGMPWFWAVINHHFSKMAECHWLSIPDDTNIGESAHTLSNLYTGIGLSILEGILWVYYRAEEFDRQQLTSIQSAEASEIRHNHHNTPAKCMLANAMRKASRTTKLLATSEAQKSKKSKQAGKGKVQSHPYDAAATNDHTNGSLVEDVGLSLQQHSAGPGLGTGMCPTMHAPVPGLQSGAHPLPAPHNLSFTSIASVPQKQWTNTTEDRNATSASEWPPVPSIPLGPAAPVGIMAMGMKLVLVAA</sequence>
<dbReference type="Proteomes" id="UP000256964">
    <property type="component" value="Unassembled WGS sequence"/>
</dbReference>
<protein>
    <recommendedName>
        <fullName evidence="4">MULE transposase domain-containing protein</fullName>
    </recommendedName>
</protein>
<dbReference type="OrthoDB" id="2751380at2759"/>
<keyword evidence="3" id="KW-1185">Reference proteome</keyword>
<accession>A0A371CIS8</accession>
<feature type="compositionally biased region" description="Polar residues" evidence="1">
    <location>
        <begin position="456"/>
        <end position="469"/>
    </location>
</feature>
<organism evidence="2 3">
    <name type="scientific">Lentinus brumalis</name>
    <dbReference type="NCBI Taxonomy" id="2498619"/>
    <lineage>
        <taxon>Eukaryota</taxon>
        <taxon>Fungi</taxon>
        <taxon>Dikarya</taxon>
        <taxon>Basidiomycota</taxon>
        <taxon>Agaricomycotina</taxon>
        <taxon>Agaricomycetes</taxon>
        <taxon>Polyporales</taxon>
        <taxon>Polyporaceae</taxon>
        <taxon>Lentinus</taxon>
    </lineage>
</organism>
<feature type="region of interest" description="Disordered" evidence="1">
    <location>
        <begin position="456"/>
        <end position="475"/>
    </location>
</feature>